<dbReference type="AlphaFoldDB" id="X6M0T8"/>
<proteinExistence type="predicted"/>
<dbReference type="EMBL" id="ASPP01026591">
    <property type="protein sequence ID" value="ETO07022.1"/>
    <property type="molecule type" value="Genomic_DNA"/>
</dbReference>
<sequence length="182" mass="21622">MEIAFPSHKQQEGLAHKRKQEKNKPSKNNHSLNEDALVYGLENLEKIPASQRLQWYFSCLLRQSGRCQLVLSRIRFNAQGDTLCHNRAIPHNELEQVLLEDENEALDLKPRLQFVYLNLYHLIEHCFKIHSQLFDSNDKNTKRKDNFFLLAYQSQTDNFAVFQEEEDTDNADNTFDFLWIHW</sequence>
<comment type="caution">
    <text evidence="2">The sequence shown here is derived from an EMBL/GenBank/DDBJ whole genome shotgun (WGS) entry which is preliminary data.</text>
</comment>
<evidence type="ECO:0000256" key="1">
    <source>
        <dbReference type="SAM" id="MobiDB-lite"/>
    </source>
</evidence>
<evidence type="ECO:0000313" key="2">
    <source>
        <dbReference type="EMBL" id="ETO07022.1"/>
    </source>
</evidence>
<dbReference type="Proteomes" id="UP000023152">
    <property type="component" value="Unassembled WGS sequence"/>
</dbReference>
<accession>X6M0T8</accession>
<gene>
    <name evidence="2" type="ORF">RFI_30369</name>
</gene>
<organism evidence="2 3">
    <name type="scientific">Reticulomyxa filosa</name>
    <dbReference type="NCBI Taxonomy" id="46433"/>
    <lineage>
        <taxon>Eukaryota</taxon>
        <taxon>Sar</taxon>
        <taxon>Rhizaria</taxon>
        <taxon>Retaria</taxon>
        <taxon>Foraminifera</taxon>
        <taxon>Monothalamids</taxon>
        <taxon>Reticulomyxidae</taxon>
        <taxon>Reticulomyxa</taxon>
    </lineage>
</organism>
<evidence type="ECO:0000313" key="3">
    <source>
        <dbReference type="Proteomes" id="UP000023152"/>
    </source>
</evidence>
<protein>
    <submittedName>
        <fullName evidence="2">Uncharacterized protein</fullName>
    </submittedName>
</protein>
<reference evidence="2 3" key="1">
    <citation type="journal article" date="2013" name="Curr. Biol.">
        <title>The Genome of the Foraminiferan Reticulomyxa filosa.</title>
        <authorList>
            <person name="Glockner G."/>
            <person name="Hulsmann N."/>
            <person name="Schleicher M."/>
            <person name="Noegel A.A."/>
            <person name="Eichinger L."/>
            <person name="Gallinger C."/>
            <person name="Pawlowski J."/>
            <person name="Sierra R."/>
            <person name="Euteneuer U."/>
            <person name="Pillet L."/>
            <person name="Moustafa A."/>
            <person name="Platzer M."/>
            <person name="Groth M."/>
            <person name="Szafranski K."/>
            <person name="Schliwa M."/>
        </authorList>
    </citation>
    <scope>NUCLEOTIDE SEQUENCE [LARGE SCALE GENOMIC DNA]</scope>
</reference>
<feature type="region of interest" description="Disordered" evidence="1">
    <location>
        <begin position="1"/>
        <end position="31"/>
    </location>
</feature>
<name>X6M0T8_RETFI</name>
<keyword evidence="3" id="KW-1185">Reference proteome</keyword>
<feature type="compositionally biased region" description="Basic residues" evidence="1">
    <location>
        <begin position="16"/>
        <end position="27"/>
    </location>
</feature>